<proteinExistence type="predicted"/>
<accession>A0ABY6YY50</accession>
<gene>
    <name evidence="3" type="ORF">NZD86_14725</name>
</gene>
<reference evidence="3" key="1">
    <citation type="submission" date="2022-08" db="EMBL/GenBank/DDBJ databases">
        <title>Alicyclobacillus dauci DSM2870, complete genome.</title>
        <authorList>
            <person name="Wang Q."/>
            <person name="Cai R."/>
            <person name="Wang Z."/>
        </authorList>
    </citation>
    <scope>NUCLEOTIDE SEQUENCE</scope>
    <source>
        <strain evidence="3">DSM 28700</strain>
    </source>
</reference>
<keyword evidence="4" id="KW-1185">Reference proteome</keyword>
<keyword evidence="2" id="KW-0472">Membrane</keyword>
<keyword evidence="2" id="KW-0812">Transmembrane</keyword>
<evidence type="ECO:0000313" key="3">
    <source>
        <dbReference type="EMBL" id="WAH35539.1"/>
    </source>
</evidence>
<name>A0ABY6YY50_9BACL</name>
<feature type="transmembrane region" description="Helical" evidence="2">
    <location>
        <begin position="41"/>
        <end position="62"/>
    </location>
</feature>
<feature type="region of interest" description="Disordered" evidence="1">
    <location>
        <begin position="1"/>
        <end position="35"/>
    </location>
</feature>
<dbReference type="RefSeq" id="WP_268042822.1">
    <property type="nucleotide sequence ID" value="NZ_CP104064.1"/>
</dbReference>
<evidence type="ECO:0000256" key="1">
    <source>
        <dbReference type="SAM" id="MobiDB-lite"/>
    </source>
</evidence>
<keyword evidence="2" id="KW-1133">Transmembrane helix</keyword>
<dbReference type="EMBL" id="CP104064">
    <property type="protein sequence ID" value="WAH35539.1"/>
    <property type="molecule type" value="Genomic_DNA"/>
</dbReference>
<dbReference type="InterPro" id="IPR007060">
    <property type="entry name" value="FtsL/DivIC"/>
</dbReference>
<dbReference type="Pfam" id="PF04977">
    <property type="entry name" value="DivIC"/>
    <property type="match status" value="1"/>
</dbReference>
<dbReference type="Proteomes" id="UP001164803">
    <property type="component" value="Chromosome"/>
</dbReference>
<organism evidence="3 4">
    <name type="scientific">Alicyclobacillus dauci</name>
    <dbReference type="NCBI Taxonomy" id="1475485"/>
    <lineage>
        <taxon>Bacteria</taxon>
        <taxon>Bacillati</taxon>
        <taxon>Bacillota</taxon>
        <taxon>Bacilli</taxon>
        <taxon>Bacillales</taxon>
        <taxon>Alicyclobacillaceae</taxon>
        <taxon>Alicyclobacillus</taxon>
    </lineage>
</organism>
<protein>
    <submittedName>
        <fullName evidence="3">Septum formation initiator family protein</fullName>
    </submittedName>
</protein>
<sequence>MAAAEQIRAPQMGQSAVRSPNQHDHHNGRQARRAQGRAARLFNRISLGFCCVASFVAVWLVANSGAAVYKASYENTRLQTQIQQQSAINATLDANVAQLKQPARILREATKLGMQSTKPTVIPVPSGK</sequence>
<evidence type="ECO:0000256" key="2">
    <source>
        <dbReference type="SAM" id="Phobius"/>
    </source>
</evidence>
<evidence type="ECO:0000313" key="4">
    <source>
        <dbReference type="Proteomes" id="UP001164803"/>
    </source>
</evidence>